<dbReference type="AlphaFoldDB" id="A0AAD8H0C3"/>
<gene>
    <name evidence="14" type="ORF">POM88_050569</name>
</gene>
<keyword evidence="3 11" id="KW-0349">Heme</keyword>
<protein>
    <recommendedName>
        <fullName evidence="16">Cytochrome P450</fullName>
    </recommendedName>
</protein>
<name>A0AAD8H0C3_9APIA</name>
<comment type="caution">
    <text evidence="14">The sequence shown here is derived from an EMBL/GenBank/DDBJ whole genome shotgun (WGS) entry which is preliminary data.</text>
</comment>
<evidence type="ECO:0000256" key="11">
    <source>
        <dbReference type="PIRSR" id="PIRSR602401-1"/>
    </source>
</evidence>
<evidence type="ECO:0000256" key="3">
    <source>
        <dbReference type="ARBA" id="ARBA00022617"/>
    </source>
</evidence>
<dbReference type="InterPro" id="IPR036396">
    <property type="entry name" value="Cyt_P450_sf"/>
</dbReference>
<evidence type="ECO:0000256" key="2">
    <source>
        <dbReference type="ARBA" id="ARBA00010617"/>
    </source>
</evidence>
<evidence type="ECO:0000256" key="1">
    <source>
        <dbReference type="ARBA" id="ARBA00004370"/>
    </source>
</evidence>
<dbReference type="PRINTS" id="PR00385">
    <property type="entry name" value="P450"/>
</dbReference>
<evidence type="ECO:0000313" key="15">
    <source>
        <dbReference type="Proteomes" id="UP001237642"/>
    </source>
</evidence>
<dbReference type="PRINTS" id="PR00463">
    <property type="entry name" value="EP450I"/>
</dbReference>
<feature type="binding site" description="axial binding residue" evidence="11">
    <location>
        <position position="435"/>
    </location>
    <ligand>
        <name>heme</name>
        <dbReference type="ChEBI" id="CHEBI:30413"/>
    </ligand>
    <ligandPart>
        <name>Fe</name>
        <dbReference type="ChEBI" id="CHEBI:18248"/>
    </ligandPart>
</feature>
<dbReference type="GO" id="GO:0016020">
    <property type="term" value="C:membrane"/>
    <property type="evidence" value="ECO:0007669"/>
    <property type="project" value="UniProtKB-SubCell"/>
</dbReference>
<evidence type="ECO:0000256" key="13">
    <source>
        <dbReference type="SAM" id="Phobius"/>
    </source>
</evidence>
<dbReference type="InterPro" id="IPR050665">
    <property type="entry name" value="Cytochrome_P450_Monooxygen"/>
</dbReference>
<keyword evidence="6 13" id="KW-1133">Transmembrane helix</keyword>
<evidence type="ECO:0000256" key="6">
    <source>
        <dbReference type="ARBA" id="ARBA00022989"/>
    </source>
</evidence>
<organism evidence="14 15">
    <name type="scientific">Heracleum sosnowskyi</name>
    <dbReference type="NCBI Taxonomy" id="360622"/>
    <lineage>
        <taxon>Eukaryota</taxon>
        <taxon>Viridiplantae</taxon>
        <taxon>Streptophyta</taxon>
        <taxon>Embryophyta</taxon>
        <taxon>Tracheophyta</taxon>
        <taxon>Spermatophyta</taxon>
        <taxon>Magnoliopsida</taxon>
        <taxon>eudicotyledons</taxon>
        <taxon>Gunneridae</taxon>
        <taxon>Pentapetalae</taxon>
        <taxon>asterids</taxon>
        <taxon>campanulids</taxon>
        <taxon>Apiales</taxon>
        <taxon>Apiaceae</taxon>
        <taxon>Apioideae</taxon>
        <taxon>apioid superclade</taxon>
        <taxon>Tordylieae</taxon>
        <taxon>Tordyliinae</taxon>
        <taxon>Heracleum</taxon>
    </lineage>
</organism>
<dbReference type="GO" id="GO:0004497">
    <property type="term" value="F:monooxygenase activity"/>
    <property type="evidence" value="ECO:0007669"/>
    <property type="project" value="UniProtKB-KW"/>
</dbReference>
<comment type="cofactor">
    <cofactor evidence="11">
        <name>heme</name>
        <dbReference type="ChEBI" id="CHEBI:30413"/>
    </cofactor>
</comment>
<dbReference type="InterPro" id="IPR017972">
    <property type="entry name" value="Cyt_P450_CS"/>
</dbReference>
<dbReference type="Gene3D" id="1.10.630.10">
    <property type="entry name" value="Cytochrome P450"/>
    <property type="match status" value="1"/>
</dbReference>
<dbReference type="GO" id="GO:0020037">
    <property type="term" value="F:heme binding"/>
    <property type="evidence" value="ECO:0007669"/>
    <property type="project" value="InterPro"/>
</dbReference>
<evidence type="ECO:0000313" key="14">
    <source>
        <dbReference type="EMBL" id="KAK1357313.1"/>
    </source>
</evidence>
<dbReference type="Pfam" id="PF00067">
    <property type="entry name" value="p450"/>
    <property type="match status" value="1"/>
</dbReference>
<reference evidence="14" key="2">
    <citation type="submission" date="2023-05" db="EMBL/GenBank/DDBJ databases">
        <authorList>
            <person name="Schelkunov M.I."/>
        </authorList>
    </citation>
    <scope>NUCLEOTIDE SEQUENCE</scope>
    <source>
        <strain evidence="14">Hsosn_3</strain>
        <tissue evidence="14">Leaf</tissue>
    </source>
</reference>
<accession>A0AAD8H0C3</accession>
<keyword evidence="9 12" id="KW-0503">Monooxygenase</keyword>
<sequence length="487" mass="54413">MEQSLLSYAFSLFLSLLFCMITYVFFDLCLRAKVLLAKLQNQGIDGPKPGLILGNITEMQKIKSIKLASDPSVFSLKEPPSLDCSSVLFPHFIQWSKQYGKTFTFALGKKDRGPLLGKGLITTNREVWSHQRKTIAHNLFVDKVKDMLSIVLESGSKLIKSLENVVKDTGKVAEIKVDDYARDFTCHVISTIMFGENYPTNTGLFSKCRALILASGSPTILNGRPFYRFLPTKQNKEQWRLEKEIYSIIMETTRKCTMGGVGEGMIHTLVDGANLGELGPSTPQQFIVDNCKDLYLAAFEVTGIASIWGLMLLAAHPDWQARARAEILELCGKEMPDAEKLSKMKVLKMIIQEVLRLYPGVAFVSREALADVQIGKLCVPKGVNIWIWLLALHRDTQLWGPDADKFNPKRFANGISAACKSPQAYVPFGVGPRICPGMSLAMLEMKVMFAVMLANFSFSLSPNYRHVPNFGLLLEPKYGVQLLVRKL</sequence>
<keyword evidence="7 12" id="KW-0560">Oxidoreductase</keyword>
<proteinExistence type="inferred from homology"/>
<evidence type="ECO:0000256" key="5">
    <source>
        <dbReference type="ARBA" id="ARBA00022723"/>
    </source>
</evidence>
<dbReference type="EMBL" id="JAUIZM010000011">
    <property type="protein sequence ID" value="KAK1357313.1"/>
    <property type="molecule type" value="Genomic_DNA"/>
</dbReference>
<keyword evidence="5 11" id="KW-0479">Metal-binding</keyword>
<evidence type="ECO:0000256" key="4">
    <source>
        <dbReference type="ARBA" id="ARBA00022692"/>
    </source>
</evidence>
<dbReference type="InterPro" id="IPR001128">
    <property type="entry name" value="Cyt_P450"/>
</dbReference>
<dbReference type="PROSITE" id="PS00086">
    <property type="entry name" value="CYTOCHROME_P450"/>
    <property type="match status" value="1"/>
</dbReference>
<keyword evidence="15" id="KW-1185">Reference proteome</keyword>
<dbReference type="SUPFAM" id="SSF48264">
    <property type="entry name" value="Cytochrome P450"/>
    <property type="match status" value="1"/>
</dbReference>
<dbReference type="GO" id="GO:0009805">
    <property type="term" value="P:coumarin biosynthetic process"/>
    <property type="evidence" value="ECO:0007669"/>
    <property type="project" value="UniProtKB-ARBA"/>
</dbReference>
<evidence type="ECO:0000256" key="10">
    <source>
        <dbReference type="ARBA" id="ARBA00023136"/>
    </source>
</evidence>
<comment type="subcellular location">
    <subcellularLocation>
        <location evidence="1">Membrane</location>
    </subcellularLocation>
</comment>
<dbReference type="GO" id="GO:0016705">
    <property type="term" value="F:oxidoreductase activity, acting on paired donors, with incorporation or reduction of molecular oxygen"/>
    <property type="evidence" value="ECO:0007669"/>
    <property type="project" value="InterPro"/>
</dbReference>
<feature type="transmembrane region" description="Helical" evidence="13">
    <location>
        <begin position="5"/>
        <end position="26"/>
    </location>
</feature>
<keyword evidence="4 13" id="KW-0812">Transmembrane</keyword>
<evidence type="ECO:0000256" key="12">
    <source>
        <dbReference type="RuleBase" id="RU000461"/>
    </source>
</evidence>
<keyword evidence="10 13" id="KW-0472">Membrane</keyword>
<dbReference type="PANTHER" id="PTHR24282">
    <property type="entry name" value="CYTOCHROME P450 FAMILY MEMBER"/>
    <property type="match status" value="1"/>
</dbReference>
<evidence type="ECO:0000256" key="7">
    <source>
        <dbReference type="ARBA" id="ARBA00023002"/>
    </source>
</evidence>
<dbReference type="PANTHER" id="PTHR24282:SF28">
    <property type="entry name" value="CYTOCHROME P450"/>
    <property type="match status" value="1"/>
</dbReference>
<dbReference type="InterPro" id="IPR002401">
    <property type="entry name" value="Cyt_P450_E_grp-I"/>
</dbReference>
<dbReference type="Proteomes" id="UP001237642">
    <property type="component" value="Unassembled WGS sequence"/>
</dbReference>
<reference evidence="14" key="1">
    <citation type="submission" date="2023-02" db="EMBL/GenBank/DDBJ databases">
        <title>Genome of toxic invasive species Heracleum sosnowskyi carries increased number of genes despite the absence of recent whole-genome duplications.</title>
        <authorList>
            <person name="Schelkunov M."/>
            <person name="Shtratnikova V."/>
            <person name="Makarenko M."/>
            <person name="Klepikova A."/>
            <person name="Omelchenko D."/>
            <person name="Novikova G."/>
            <person name="Obukhova E."/>
            <person name="Bogdanov V."/>
            <person name="Penin A."/>
            <person name="Logacheva M."/>
        </authorList>
    </citation>
    <scope>NUCLEOTIDE SEQUENCE</scope>
    <source>
        <strain evidence="14">Hsosn_3</strain>
        <tissue evidence="14">Leaf</tissue>
    </source>
</reference>
<evidence type="ECO:0008006" key="16">
    <source>
        <dbReference type="Google" id="ProtNLM"/>
    </source>
</evidence>
<dbReference type="GO" id="GO:0005506">
    <property type="term" value="F:iron ion binding"/>
    <property type="evidence" value="ECO:0007669"/>
    <property type="project" value="InterPro"/>
</dbReference>
<keyword evidence="8 11" id="KW-0408">Iron</keyword>
<evidence type="ECO:0000256" key="8">
    <source>
        <dbReference type="ARBA" id="ARBA00023004"/>
    </source>
</evidence>
<evidence type="ECO:0000256" key="9">
    <source>
        <dbReference type="ARBA" id="ARBA00023033"/>
    </source>
</evidence>
<comment type="similarity">
    <text evidence="2 12">Belongs to the cytochrome P450 family.</text>
</comment>